<evidence type="ECO:0000313" key="2">
    <source>
        <dbReference type="Proteomes" id="UP000244384"/>
    </source>
</evidence>
<evidence type="ECO:0000313" key="1">
    <source>
        <dbReference type="EMBL" id="AWB92257.1"/>
    </source>
</evidence>
<protein>
    <submittedName>
        <fullName evidence="1">Uncharacterized protein</fullName>
    </submittedName>
</protein>
<dbReference type="KEGG" id="aez:C3E78_08610"/>
<gene>
    <name evidence="1" type="ORF">C3E78_08610</name>
</gene>
<keyword evidence="2" id="KW-1185">Reference proteome</keyword>
<organism evidence="1 2">
    <name type="scientific">Aeromicrobium chenweiae</name>
    <dbReference type="NCBI Taxonomy" id="2079793"/>
    <lineage>
        <taxon>Bacteria</taxon>
        <taxon>Bacillati</taxon>
        <taxon>Actinomycetota</taxon>
        <taxon>Actinomycetes</taxon>
        <taxon>Propionibacteriales</taxon>
        <taxon>Nocardioidaceae</taxon>
        <taxon>Aeromicrobium</taxon>
    </lineage>
</organism>
<dbReference type="Proteomes" id="UP000244384">
    <property type="component" value="Chromosome"/>
</dbReference>
<reference evidence="2" key="1">
    <citation type="submission" date="2018-01" db="EMBL/GenBank/DDBJ databases">
        <authorList>
            <person name="Li J."/>
        </authorList>
    </citation>
    <scope>NUCLEOTIDE SEQUENCE [LARGE SCALE GENOMIC DNA]</scope>
    <source>
        <strain evidence="2">592</strain>
    </source>
</reference>
<dbReference type="AlphaFoldDB" id="A0A2S0WLR7"/>
<proteinExistence type="predicted"/>
<accession>A0A2S0WLR7</accession>
<name>A0A2S0WLR7_9ACTN</name>
<dbReference type="EMBL" id="CP026952">
    <property type="protein sequence ID" value="AWB92257.1"/>
    <property type="molecule type" value="Genomic_DNA"/>
</dbReference>
<sequence>MVQVQFHVLDARTPEVLPGLPVDRSEVRVTSPEVKALAQRLQQVGFGPVGPNSTYAFNRTSAS</sequence>